<dbReference type="InterPro" id="IPR036555">
    <property type="entry name" value="NusA_N_sf"/>
</dbReference>
<evidence type="ECO:0000313" key="3">
    <source>
        <dbReference type="EMBL" id="SVC80923.1"/>
    </source>
</evidence>
<dbReference type="PANTHER" id="PTHR22648:SF0">
    <property type="entry name" value="TRANSCRIPTION TERMINATION_ANTITERMINATION PROTEIN NUSA"/>
    <property type="match status" value="1"/>
</dbReference>
<proteinExistence type="predicted"/>
<evidence type="ECO:0000256" key="1">
    <source>
        <dbReference type="ARBA" id="ARBA00022884"/>
    </source>
</evidence>
<evidence type="ECO:0000259" key="2">
    <source>
        <dbReference type="Pfam" id="PF08529"/>
    </source>
</evidence>
<feature type="domain" description="Transcription factor NusA N-terminal" evidence="2">
    <location>
        <begin position="4"/>
        <end position="112"/>
    </location>
</feature>
<dbReference type="GO" id="GO:0005829">
    <property type="term" value="C:cytosol"/>
    <property type="evidence" value="ECO:0007669"/>
    <property type="project" value="TreeGrafter"/>
</dbReference>
<dbReference type="GO" id="GO:0006353">
    <property type="term" value="P:DNA-templated transcription termination"/>
    <property type="evidence" value="ECO:0007669"/>
    <property type="project" value="InterPro"/>
</dbReference>
<name>A0A382Q5P1_9ZZZZ</name>
<feature type="non-terminal residue" evidence="3">
    <location>
        <position position="112"/>
    </location>
</feature>
<dbReference type="GO" id="GO:0031564">
    <property type="term" value="P:transcription antitermination"/>
    <property type="evidence" value="ECO:0007669"/>
    <property type="project" value="InterPro"/>
</dbReference>
<dbReference type="InterPro" id="IPR013735">
    <property type="entry name" value="TF_NusA_N"/>
</dbReference>
<dbReference type="SUPFAM" id="SSF69705">
    <property type="entry name" value="Transcription factor NusA, N-terminal domain"/>
    <property type="match status" value="1"/>
</dbReference>
<dbReference type="AlphaFoldDB" id="A0A382Q5P1"/>
<dbReference type="GO" id="GO:0003700">
    <property type="term" value="F:DNA-binding transcription factor activity"/>
    <property type="evidence" value="ECO:0007669"/>
    <property type="project" value="InterPro"/>
</dbReference>
<dbReference type="InterPro" id="IPR030842">
    <property type="entry name" value="TF_NusA_bacterial"/>
</dbReference>
<organism evidence="3">
    <name type="scientific">marine metagenome</name>
    <dbReference type="NCBI Taxonomy" id="408172"/>
    <lineage>
        <taxon>unclassified sequences</taxon>
        <taxon>metagenomes</taxon>
        <taxon>ecological metagenomes</taxon>
    </lineage>
</organism>
<protein>
    <recommendedName>
        <fullName evidence="2">Transcription factor NusA N-terminal domain-containing protein</fullName>
    </recommendedName>
</protein>
<gene>
    <name evidence="3" type="ORF">METZ01_LOCUS333777</name>
</gene>
<accession>A0A382Q5P1</accession>
<dbReference type="EMBL" id="UINC01112173">
    <property type="protein sequence ID" value="SVC80923.1"/>
    <property type="molecule type" value="Genomic_DNA"/>
</dbReference>
<reference evidence="3" key="1">
    <citation type="submission" date="2018-05" db="EMBL/GenBank/DDBJ databases">
        <authorList>
            <person name="Lanie J.A."/>
            <person name="Ng W.-L."/>
            <person name="Kazmierczak K.M."/>
            <person name="Andrzejewski T.M."/>
            <person name="Davidsen T.M."/>
            <person name="Wayne K.J."/>
            <person name="Tettelin H."/>
            <person name="Glass J.I."/>
            <person name="Rusch D."/>
            <person name="Podicherti R."/>
            <person name="Tsui H.-C.T."/>
            <person name="Winkler M.E."/>
        </authorList>
    </citation>
    <scope>NUCLEOTIDE SEQUENCE</scope>
</reference>
<dbReference type="Gene3D" id="3.30.1480.10">
    <property type="entry name" value="NusA, N-terminal domain"/>
    <property type="match status" value="1"/>
</dbReference>
<dbReference type="Pfam" id="PF08529">
    <property type="entry name" value="NusA_N"/>
    <property type="match status" value="1"/>
</dbReference>
<keyword evidence="1" id="KW-0694">RNA-binding</keyword>
<dbReference type="GO" id="GO:0003723">
    <property type="term" value="F:RNA binding"/>
    <property type="evidence" value="ECO:0007669"/>
    <property type="project" value="UniProtKB-KW"/>
</dbReference>
<sequence length="112" mass="12482">MNNEVLEIIKQLGREKGIDEEILIQALKNAMEAAARKKLDTNSPLQIEFNRETGEVGVFCKKTIMDEVIDHEKEISLGKALLINPEAKAGDDLLIELPIKNFGRIAAQLAKQ</sequence>
<dbReference type="PANTHER" id="PTHR22648">
    <property type="entry name" value="TRANSCRIPTION TERMINATION FACTOR NUSA"/>
    <property type="match status" value="1"/>
</dbReference>